<proteinExistence type="inferred from homology"/>
<reference evidence="5 6" key="1">
    <citation type="journal article" date="2017" name="Front. Microbiol.">
        <title>Double-Face Meets the Bacterial World: The Opportunistic Pathogen Stenotrophomonas maltophilia.</title>
        <authorList>
            <person name="Lira F."/>
            <person name="Berg G."/>
            <person name="Martinez J.L."/>
        </authorList>
    </citation>
    <scope>NUCLEOTIDE SEQUENCE [LARGE SCALE GENOMIC DNA]</scope>
    <source>
        <strain evidence="5 6">EA1</strain>
    </source>
</reference>
<evidence type="ECO:0000256" key="2">
    <source>
        <dbReference type="ARBA" id="ARBA00022603"/>
    </source>
</evidence>
<keyword evidence="2 5" id="KW-0489">Methyltransferase</keyword>
<feature type="domain" description="Methyltransferase type 11" evidence="4">
    <location>
        <begin position="40"/>
        <end position="128"/>
    </location>
</feature>
<evidence type="ECO:0000256" key="3">
    <source>
        <dbReference type="ARBA" id="ARBA00022679"/>
    </source>
</evidence>
<dbReference type="GO" id="GO:0032259">
    <property type="term" value="P:methylation"/>
    <property type="evidence" value="ECO:0007669"/>
    <property type="project" value="UniProtKB-KW"/>
</dbReference>
<accession>A0A2J0UFE4</accession>
<dbReference type="RefSeq" id="WP_100439032.1">
    <property type="nucleotide sequence ID" value="NZ_CBCPIZ010000016.1"/>
</dbReference>
<dbReference type="CDD" id="cd02440">
    <property type="entry name" value="AdoMet_MTases"/>
    <property type="match status" value="1"/>
</dbReference>
<evidence type="ECO:0000313" key="5">
    <source>
        <dbReference type="EMBL" id="PJL33572.1"/>
    </source>
</evidence>
<protein>
    <submittedName>
        <fullName evidence="5">SAM-dependent methyltransferase</fullName>
    </submittedName>
</protein>
<dbReference type="Proteomes" id="UP000230167">
    <property type="component" value="Unassembled WGS sequence"/>
</dbReference>
<dbReference type="PANTHER" id="PTHR44942">
    <property type="entry name" value="METHYLTRANSF_11 DOMAIN-CONTAINING PROTEIN"/>
    <property type="match status" value="1"/>
</dbReference>
<dbReference type="PANTHER" id="PTHR44942:SF4">
    <property type="entry name" value="METHYLTRANSFERASE TYPE 11 DOMAIN-CONTAINING PROTEIN"/>
    <property type="match status" value="1"/>
</dbReference>
<evidence type="ECO:0000256" key="1">
    <source>
        <dbReference type="ARBA" id="ARBA00008361"/>
    </source>
</evidence>
<gene>
    <name evidence="5" type="ORF">B9Y64_00285</name>
</gene>
<dbReference type="Gene3D" id="3.40.50.150">
    <property type="entry name" value="Vaccinia Virus protein VP39"/>
    <property type="match status" value="1"/>
</dbReference>
<evidence type="ECO:0000313" key="6">
    <source>
        <dbReference type="Proteomes" id="UP000230167"/>
    </source>
</evidence>
<dbReference type="OrthoDB" id="9797252at2"/>
<dbReference type="AlphaFoldDB" id="A0A2J0UFE4"/>
<dbReference type="InterPro" id="IPR013216">
    <property type="entry name" value="Methyltransf_11"/>
</dbReference>
<sequence>MSPQNWFDQGGRNYAAHRPDYPAALAGFLASSCSARALAIDVGCGNGQLTCLLAPHFDAVLGMDPSADQIANAAPAAGVSYQQASAEQLPLADASADLIAVAQAAHWFDLPAFYAEVRRVAVPGAVLALVSYGTPQLEADLQPRFARFYGTDMGSYWPAERRLVDSGYADLAFPFDEFAYPALAIERDWNLAETLGYFSTWSAVRRAREAGQQALLQDYADELATHWGDPQQRRAIHWPINMRIGRV</sequence>
<dbReference type="SUPFAM" id="SSF53335">
    <property type="entry name" value="S-adenosyl-L-methionine-dependent methyltransferases"/>
    <property type="match status" value="1"/>
</dbReference>
<dbReference type="Pfam" id="PF08241">
    <property type="entry name" value="Methyltransf_11"/>
    <property type="match status" value="1"/>
</dbReference>
<organism evidence="5 6">
    <name type="scientific">Stenotrophomonas maltophilia</name>
    <name type="common">Pseudomonas maltophilia</name>
    <name type="synonym">Xanthomonas maltophilia</name>
    <dbReference type="NCBI Taxonomy" id="40324"/>
    <lineage>
        <taxon>Bacteria</taxon>
        <taxon>Pseudomonadati</taxon>
        <taxon>Pseudomonadota</taxon>
        <taxon>Gammaproteobacteria</taxon>
        <taxon>Lysobacterales</taxon>
        <taxon>Lysobacteraceae</taxon>
        <taxon>Stenotrophomonas</taxon>
        <taxon>Stenotrophomonas maltophilia group</taxon>
    </lineage>
</organism>
<dbReference type="InterPro" id="IPR051052">
    <property type="entry name" value="Diverse_substrate_MTase"/>
</dbReference>
<dbReference type="InterPro" id="IPR029063">
    <property type="entry name" value="SAM-dependent_MTases_sf"/>
</dbReference>
<comment type="caution">
    <text evidence="5">The sequence shown here is derived from an EMBL/GenBank/DDBJ whole genome shotgun (WGS) entry which is preliminary data.</text>
</comment>
<comment type="similarity">
    <text evidence="1">Belongs to the methyltransferase superfamily.</text>
</comment>
<name>A0A2J0UFE4_STEMA</name>
<evidence type="ECO:0000259" key="4">
    <source>
        <dbReference type="Pfam" id="PF08241"/>
    </source>
</evidence>
<keyword evidence="3 5" id="KW-0808">Transferase</keyword>
<dbReference type="EMBL" id="NEQV01000001">
    <property type="protein sequence ID" value="PJL33572.1"/>
    <property type="molecule type" value="Genomic_DNA"/>
</dbReference>
<dbReference type="GO" id="GO:0008757">
    <property type="term" value="F:S-adenosylmethionine-dependent methyltransferase activity"/>
    <property type="evidence" value="ECO:0007669"/>
    <property type="project" value="InterPro"/>
</dbReference>